<accession>A0A819ST71</accession>
<proteinExistence type="predicted"/>
<evidence type="ECO:0000313" key="3">
    <source>
        <dbReference type="Proteomes" id="UP000663836"/>
    </source>
</evidence>
<protein>
    <submittedName>
        <fullName evidence="2">Uncharacterized protein</fullName>
    </submittedName>
</protein>
<dbReference type="AlphaFoldDB" id="A0A819ST71"/>
<name>A0A819ST71_9BILA</name>
<organism evidence="2 3">
    <name type="scientific">Rotaria sordida</name>
    <dbReference type="NCBI Taxonomy" id="392033"/>
    <lineage>
        <taxon>Eukaryota</taxon>
        <taxon>Metazoa</taxon>
        <taxon>Spiralia</taxon>
        <taxon>Gnathifera</taxon>
        <taxon>Rotifera</taxon>
        <taxon>Eurotatoria</taxon>
        <taxon>Bdelloidea</taxon>
        <taxon>Philodinida</taxon>
        <taxon>Philodinidae</taxon>
        <taxon>Rotaria</taxon>
    </lineage>
</organism>
<feature type="region of interest" description="Disordered" evidence="1">
    <location>
        <begin position="74"/>
        <end position="104"/>
    </location>
</feature>
<evidence type="ECO:0000313" key="2">
    <source>
        <dbReference type="EMBL" id="CAF4061353.1"/>
    </source>
</evidence>
<sequence>KMDRNFHPLKGDDHELYERHAKGIEKKVRETFPSIPSNFVLKPVTIRKTHGCGMFYDFMIALPDGKFAKVSFHSGGHPIQRAPGEPEPEEHYNVDETPMSSEYE</sequence>
<dbReference type="EMBL" id="CAJOBD010006448">
    <property type="protein sequence ID" value="CAF4061353.1"/>
    <property type="molecule type" value="Genomic_DNA"/>
</dbReference>
<comment type="caution">
    <text evidence="2">The sequence shown here is derived from an EMBL/GenBank/DDBJ whole genome shotgun (WGS) entry which is preliminary data.</text>
</comment>
<dbReference type="Proteomes" id="UP000663836">
    <property type="component" value="Unassembled WGS sequence"/>
</dbReference>
<feature type="non-terminal residue" evidence="2">
    <location>
        <position position="104"/>
    </location>
</feature>
<reference evidence="2" key="1">
    <citation type="submission" date="2021-02" db="EMBL/GenBank/DDBJ databases">
        <authorList>
            <person name="Nowell W R."/>
        </authorList>
    </citation>
    <scope>NUCLEOTIDE SEQUENCE</scope>
</reference>
<gene>
    <name evidence="2" type="ORF">JBS370_LOCUS29612</name>
</gene>
<evidence type="ECO:0000256" key="1">
    <source>
        <dbReference type="SAM" id="MobiDB-lite"/>
    </source>
</evidence>